<reference evidence="3" key="1">
    <citation type="submission" date="2013-12" db="EMBL/GenBank/DDBJ databases">
        <title>The Genome Sequence of Aphanomyces astaci APO3.</title>
        <authorList>
            <consortium name="The Broad Institute Genomics Platform"/>
            <person name="Russ C."/>
            <person name="Tyler B."/>
            <person name="van West P."/>
            <person name="Dieguez-Uribeondo J."/>
            <person name="Young S.K."/>
            <person name="Zeng Q."/>
            <person name="Gargeya S."/>
            <person name="Fitzgerald M."/>
            <person name="Abouelleil A."/>
            <person name="Alvarado L."/>
            <person name="Chapman S.B."/>
            <person name="Gainer-Dewar J."/>
            <person name="Goldberg J."/>
            <person name="Griggs A."/>
            <person name="Gujja S."/>
            <person name="Hansen M."/>
            <person name="Howarth C."/>
            <person name="Imamovic A."/>
            <person name="Ireland A."/>
            <person name="Larimer J."/>
            <person name="McCowan C."/>
            <person name="Murphy C."/>
            <person name="Pearson M."/>
            <person name="Poon T.W."/>
            <person name="Priest M."/>
            <person name="Roberts A."/>
            <person name="Saif S."/>
            <person name="Shea T."/>
            <person name="Sykes S."/>
            <person name="Wortman J."/>
            <person name="Nusbaum C."/>
            <person name="Birren B."/>
        </authorList>
    </citation>
    <scope>NUCLEOTIDE SEQUENCE [LARGE SCALE GENOMIC DNA]</scope>
    <source>
        <strain evidence="3">APO3</strain>
    </source>
</reference>
<evidence type="ECO:0000256" key="1">
    <source>
        <dbReference type="SAM" id="MobiDB-lite"/>
    </source>
</evidence>
<name>W4GUE6_APHAT</name>
<feature type="region of interest" description="Disordered" evidence="1">
    <location>
        <begin position="248"/>
        <end position="291"/>
    </location>
</feature>
<dbReference type="Gene3D" id="4.10.60.10">
    <property type="entry name" value="Zinc finger, CCHC-type"/>
    <property type="match status" value="1"/>
</dbReference>
<feature type="compositionally biased region" description="Polar residues" evidence="1">
    <location>
        <begin position="16"/>
        <end position="30"/>
    </location>
</feature>
<dbReference type="AlphaFoldDB" id="W4GUE6"/>
<dbReference type="GO" id="GO:0008270">
    <property type="term" value="F:zinc ion binding"/>
    <property type="evidence" value="ECO:0007669"/>
    <property type="project" value="InterPro"/>
</dbReference>
<feature type="domain" description="CCHC-type" evidence="2">
    <location>
        <begin position="242"/>
        <end position="255"/>
    </location>
</feature>
<dbReference type="EMBL" id="KI913122">
    <property type="protein sequence ID" value="ETV82614.1"/>
    <property type="molecule type" value="Genomic_DNA"/>
</dbReference>
<dbReference type="OrthoDB" id="3210018at2759"/>
<evidence type="ECO:0000259" key="2">
    <source>
        <dbReference type="Pfam" id="PF00098"/>
    </source>
</evidence>
<feature type="region of interest" description="Disordered" evidence="1">
    <location>
        <begin position="1"/>
        <end position="31"/>
    </location>
</feature>
<dbReference type="GO" id="GO:0003676">
    <property type="term" value="F:nucleic acid binding"/>
    <property type="evidence" value="ECO:0007669"/>
    <property type="project" value="InterPro"/>
</dbReference>
<accession>W4GUE6</accession>
<dbReference type="Pfam" id="PF00098">
    <property type="entry name" value="zf-CCHC"/>
    <property type="match status" value="1"/>
</dbReference>
<dbReference type="RefSeq" id="XP_009828283.1">
    <property type="nucleotide sequence ID" value="XM_009829981.1"/>
</dbReference>
<dbReference type="InterPro" id="IPR001878">
    <property type="entry name" value="Znf_CCHC"/>
</dbReference>
<gene>
    <name evidence="3" type="ORF">H257_05191</name>
</gene>
<evidence type="ECO:0000313" key="3">
    <source>
        <dbReference type="EMBL" id="ETV82614.1"/>
    </source>
</evidence>
<organism evidence="3">
    <name type="scientific">Aphanomyces astaci</name>
    <name type="common">Crayfish plague agent</name>
    <dbReference type="NCBI Taxonomy" id="112090"/>
    <lineage>
        <taxon>Eukaryota</taxon>
        <taxon>Sar</taxon>
        <taxon>Stramenopiles</taxon>
        <taxon>Oomycota</taxon>
        <taxon>Saprolegniomycetes</taxon>
        <taxon>Saprolegniales</taxon>
        <taxon>Verrucalvaceae</taxon>
        <taxon>Aphanomyces</taxon>
    </lineage>
</organism>
<dbReference type="VEuPathDB" id="FungiDB:H257_05191"/>
<dbReference type="InterPro" id="IPR036875">
    <property type="entry name" value="Znf_CCHC_sf"/>
</dbReference>
<dbReference type="GeneID" id="20807187"/>
<protein>
    <recommendedName>
        <fullName evidence="2">CCHC-type domain-containing protein</fullName>
    </recommendedName>
</protein>
<feature type="compositionally biased region" description="Basic and acidic residues" evidence="1">
    <location>
        <begin position="280"/>
        <end position="291"/>
    </location>
</feature>
<dbReference type="SUPFAM" id="SSF57756">
    <property type="entry name" value="Retrovirus zinc finger-like domains"/>
    <property type="match status" value="1"/>
</dbReference>
<proteinExistence type="predicted"/>
<sequence length="291" mass="32351">MNCMTGAQPRAKETSSEIASTLRHSSSSNDLPLRRAMSSAQFSETHLVTIRHMCSVLGEQEVWSLIYAVAPPAQLHVVNSFSRHGENARKDIAAEAQSLASERDATLQEVADLNARGRALEDTLRHTIARMSRMSSQTIRSRSNAPKLVVSRILNIDNYEICVSFAMSHLTGRVVDWAWGLTCEDGFAFATFDDFIEQLKAAFLPLNSDFRFSVLQSRTTTKTRDPHDMEISAMTSLTTNRRCFNCNRPGHFSRESRQPRRAPTSARGTASCPTHLAHPVVDRARGGGEFP</sequence>